<feature type="compositionally biased region" description="Basic and acidic residues" evidence="1">
    <location>
        <begin position="21"/>
        <end position="32"/>
    </location>
</feature>
<evidence type="ECO:0000256" key="1">
    <source>
        <dbReference type="SAM" id="MobiDB-lite"/>
    </source>
</evidence>
<accession>A0ABD2BZ06</accession>
<evidence type="ECO:0000313" key="3">
    <source>
        <dbReference type="Proteomes" id="UP001607302"/>
    </source>
</evidence>
<organism evidence="2 3">
    <name type="scientific">Vespula squamosa</name>
    <name type="common">Southern yellow jacket</name>
    <name type="synonym">Wasp</name>
    <dbReference type="NCBI Taxonomy" id="30214"/>
    <lineage>
        <taxon>Eukaryota</taxon>
        <taxon>Metazoa</taxon>
        <taxon>Ecdysozoa</taxon>
        <taxon>Arthropoda</taxon>
        <taxon>Hexapoda</taxon>
        <taxon>Insecta</taxon>
        <taxon>Pterygota</taxon>
        <taxon>Neoptera</taxon>
        <taxon>Endopterygota</taxon>
        <taxon>Hymenoptera</taxon>
        <taxon>Apocrita</taxon>
        <taxon>Aculeata</taxon>
        <taxon>Vespoidea</taxon>
        <taxon>Vespidae</taxon>
        <taxon>Vespinae</taxon>
        <taxon>Vespula</taxon>
    </lineage>
</organism>
<feature type="region of interest" description="Disordered" evidence="1">
    <location>
        <begin position="1"/>
        <end position="40"/>
    </location>
</feature>
<proteinExistence type="predicted"/>
<sequence length="2674" mass="304627">MNDLGSKVRQTQQGKLAASGKIEEASRSDRDTIANGESDSPLLPPLNSDVIAVFYVLLFFGLSRVESTELPSIFEVEDSINRTVNEVERLINENPSLPRLSRSDIVDILYNVTSKDLEGYGDEEKIEEGRKMYQRALMIVLPYKARESSENLKDLYTKPPIVQMISDSASGERLEMVFNDRSKENGGSSESIENFVENKSRYKNHRESYSEVRPEESLKKEALTPGSAPIRFSFNLESLESDRYTDRERTTIDDPIFLPTTAATTVDDYPVRDVDLVLDTRDDNERSTVEELTIDSSPSKSKQDILYSDQWRYHAPPPKTIPEEEIEDPSSVGKTATKYPEMERSTVFVTPLSFNSQGPKFNTTLVLNSGGFRRVTSGSTSTERTRTEPARQEVMDLLASIGLRPKENEGNVENVFDGRKNALYDRFKIPNANGIAYPDATTSLIATTSDRDSLPSSEDQNIFETGTFDLNKGMENLTPDVRLLFQRFGLQSSNDGRPTTVATAATTRRAPTNSYKSFKPLPTSSTVQDEEMREFFARFGLGLNRQGKAMNTEIPSVIEVVPAEMRTILENIGLISNSRRNSNNSINYTLEETKSKYHVFKPHETTLNDDYQRSRINEFLDTVKLVQRGQADAKDFQKAATDLLENTKTLSGGPDPLSLEEIIRVYNEDLKNEVKRQEEEAPSSTSEQNSTESPSTTSGAGTTEESTTTSDLAKAPVESDTPTETTTSATTTSTTTSRNLLDLENSFGGSTRAPDPVLPAKRKSGLYFLVDWNTFLEVGEEGSEKIDLRFQPKVGDRSRFLPRLLYQTTKCQSIEETLEKVNKVLSVSVKSLQRRSLQDSVKSAPIWQEYEFGTNAGNREEVLVTGISIEEDSRLPRNEFNWMLLEKDGINYLACSEGTTFLLYTFDIRENATTRRFNKFDADGRVLTFALIDAEATRSHQENDIVVVLCVENRGVTSLRWYRILKQRLVLFWVWDIQQPTRDIRFVRHEGQNKLLLLFDRDHYGTPVSLINVYGFGLDFVEKDYDVWLIQRIQTSSILDMRICKVYERTLLALGGINEVLLYEHKGNDYVHGMFEFWQTIKSNDLNNFVCFESGHTQYLATSGRESALFRFSDNEFQYNSESEDFFNEVAWIEDVRIEGYRDESLLLVQLKNSTVRALAWQGDRFRETSLPNFLLDSFDLSTVTAIPRYGFVSGNRFVKIDTRLNELANPIEDKIAGMIRAKALLEELLNKQEKIIDEIDERFDLIDRINYTEIESFNASKIITTNLTVENDVFYTIGMDSKNFTSEDILTNVTWIKISLNDLTEKCHTLESNLKSAFDLNSTDVELAGDLDISGDLRIDGNLYVERFSTNSIDGLPTSEVLQNYLNDPSDYVIDGEKSFSNIEATNLTVRRINGIPIERIIFEGTTVDRSDTDFSKIQDVTIDGDLTFSKINNIDWERIVWKNKLAFIPGKTVVNGKIEAADFNVKTLNDLSYPYEYVLEEDPVPVDVTGIKNVDRLTVERLSRVFSINNVDINEFVTLEDDHVFKEEITFHNITVLGPFTINGKVSGFDVSRLEQEPLINETRSVSSNIVFYDLIVLGNIRLEDSINGKYWSDFDDLLSKNDSKIEIVGTKTFTGNVAIDGSIYIASDSINGRSIEEFVTLDTDQVFSNLKEISENVTLENVTYEYAKKVRKILEENTRENSNCVNKTIIFENTLIVDDLSFDILNNDIAGDTFGQKLNQTFQNISFNNLRVNELNVREISPKLINDVNLSDFMKFAVTRSTMQNLTGNYTFDRLEVEELEIERLNGMSVKQWNDLIDRLHRSYRNIFDGNATLESLAVKGMIYTPSINGILLDKMYDPETMGTVIFENDLYVENLTVYGLINNFNFTELVTNAALKTDQEITVNGLKEFENISCTFLEIKSFNGRNVQNLLDPYKDQDLTGPVIVNGTVNVVGNFDATGKINKVYFRDLINRVRKLDDETFELNSNVRFDDSIEIIDLTTDGTIDGMNFNEFNRSVVFKKEDNVTFTGAKRFQGSLTFDESFLIVEEALNDINLKEFYEKAIFIDKPFAINSSVLFQEDVVAEKNLEILETLDVKTIGGVDVVGLKDTIAYLDRPFFFPAPMTFTNINFNCDIKVKLWNNVDMDSIIPLATDQIISNGFVRALDVAVERIDIQRKINGYNLNEIYADTFMKIGDQNITGNLTFLGKVLMRHDFNPRLMNRVNPKQILLLNTNDTVIGNFEFEKPVVLNGSLRVLGRFNEIDLIGWHATAVTTDYLTEQLVSGKWKIRGNVHLKESVDNGGRLNGFNSSELADALIRNCMAMEASLTESTTKLPNLCKGALNAQYRAETQIYKFDAFEYLQVIDMEDHILSVHYFEIEDIDVLLISYETCRLDALQFTGRKFKSIASIPDFGRVDNWITLNHNDSLYFLVMGKQTCGRSSTNLWKLDSDRFVHVCQFDDVKDAKKLNDDTFLLLFADRLESRTIQQLYNNESFQSDPNYYLSIDEDRPLKFVSNTDRILLNNRRTIYELDEDLKNYTFSNNDMASKQIFAAEVGIFEREVFLHYDQSVTKDHIFISDNDFNRMKILQVIPTNDPTSFSIIHLEGSVETLLIFIENNASLKVYEYKGIQGFVHRDNIKIQAEKVSKLKIRRYDYMAKRHCLAVINKNRLTILEAKMHGERLDVPEVSSCLVP</sequence>
<dbReference type="EMBL" id="JAUDFV010000027">
    <property type="protein sequence ID" value="KAL2738006.1"/>
    <property type="molecule type" value="Genomic_DNA"/>
</dbReference>
<reference evidence="2 3" key="1">
    <citation type="journal article" date="2024" name="Ann. Entomol. Soc. Am.">
        <title>Genomic analyses of the southern and eastern yellowjacket wasps (Hymenoptera: Vespidae) reveal evolutionary signatures of social life.</title>
        <authorList>
            <person name="Catto M.A."/>
            <person name="Caine P.B."/>
            <person name="Orr S.E."/>
            <person name="Hunt B.G."/>
            <person name="Goodisman M.A.D."/>
        </authorList>
    </citation>
    <scope>NUCLEOTIDE SEQUENCE [LARGE SCALE GENOMIC DNA]</scope>
    <source>
        <strain evidence="2">233</strain>
        <tissue evidence="2">Head and thorax</tissue>
    </source>
</reference>
<feature type="region of interest" description="Disordered" evidence="1">
    <location>
        <begin position="673"/>
        <end position="756"/>
    </location>
</feature>
<name>A0ABD2BZ06_VESSQ</name>
<dbReference type="Proteomes" id="UP001607302">
    <property type="component" value="Unassembled WGS sequence"/>
</dbReference>
<feature type="compositionally biased region" description="Low complexity" evidence="1">
    <location>
        <begin position="719"/>
        <end position="737"/>
    </location>
</feature>
<evidence type="ECO:0000313" key="2">
    <source>
        <dbReference type="EMBL" id="KAL2738006.1"/>
    </source>
</evidence>
<protein>
    <submittedName>
        <fullName evidence="2">Uncharacterized protein</fullName>
    </submittedName>
</protein>
<comment type="caution">
    <text evidence="2">The sequence shown here is derived from an EMBL/GenBank/DDBJ whole genome shotgun (WGS) entry which is preliminary data.</text>
</comment>
<feature type="compositionally biased region" description="Low complexity" evidence="1">
    <location>
        <begin position="690"/>
        <end position="710"/>
    </location>
</feature>
<keyword evidence="3" id="KW-1185">Reference proteome</keyword>
<gene>
    <name evidence="2" type="ORF">V1478_002092</name>
</gene>
<feature type="region of interest" description="Disordered" evidence="1">
    <location>
        <begin position="203"/>
        <end position="222"/>
    </location>
</feature>